<gene>
    <name evidence="1" type="ORF">GTW20_08265</name>
</gene>
<dbReference type="RefSeq" id="WP_161110665.1">
    <property type="nucleotide sequence ID" value="NZ_WWHY01000001.1"/>
</dbReference>
<sequence>MSRDVIAVLAESPGRRSLLEALAAADPALRVRLIAEGTVVQLRDDSGRLVMAVQAAQRNAVATEIDRLLGEGFTDDLPAQPWWVEARGGELEDVDTLALVRRFAHHLVGAHGGRVWEPESRLSRDPWLLGGTDHPAVSTVTGKNVVLVQDRPVVSFSGWTVDALARFGREGLGLQLVAPSTSSLTHALRGILSDPNATWVVRTEDGHHYDGFNGLPLVWRDEEGYVPDPSTRAEEGPHPDFRAAEEHLGGVLLHVDLRVDHPVHDALVVGGATELLTERLAGAAPAVWGLAEPFAYEWDTASVTALARDRMPQESTVGFGGIPGSGRPFAGRLRFSRTASGVREHVALTVGHTEEPDLDVLEPLVRELVDRDGLSSMTVRRALGRADLLYPPKWAGVPVPIGSAVGTEGVLAAGRERALTGPVKGVPFGPPMTPTVWYRIGDGVEPDAWHRFQALVEHLRPAPSRRR</sequence>
<organism evidence="1 2">
    <name type="scientific">Nocardiopsis alba</name>
    <dbReference type="NCBI Taxonomy" id="53437"/>
    <lineage>
        <taxon>Bacteria</taxon>
        <taxon>Bacillati</taxon>
        <taxon>Actinomycetota</taxon>
        <taxon>Actinomycetes</taxon>
        <taxon>Streptosporangiales</taxon>
        <taxon>Nocardiopsidaceae</taxon>
        <taxon>Nocardiopsis</taxon>
    </lineage>
</organism>
<comment type="caution">
    <text evidence="1">The sequence shown here is derived from an EMBL/GenBank/DDBJ whole genome shotgun (WGS) entry which is preliminary data.</text>
</comment>
<protein>
    <submittedName>
        <fullName evidence="1">Uncharacterized protein</fullName>
    </submittedName>
</protein>
<reference evidence="1 2" key="1">
    <citation type="journal article" date="2019" name="Nat. Commun.">
        <title>The antimicrobial potential of Streptomyces from insect microbiomes.</title>
        <authorList>
            <person name="Chevrette M.G."/>
            <person name="Carlson C.M."/>
            <person name="Ortega H.E."/>
            <person name="Thomas C."/>
            <person name="Ananiev G.E."/>
            <person name="Barns K.J."/>
            <person name="Book A.J."/>
            <person name="Cagnazzo J."/>
            <person name="Carlos C."/>
            <person name="Flanigan W."/>
            <person name="Grubbs K.J."/>
            <person name="Horn H.A."/>
            <person name="Hoffmann F.M."/>
            <person name="Klassen J.L."/>
            <person name="Knack J.J."/>
            <person name="Lewin G.R."/>
            <person name="McDonald B.R."/>
            <person name="Muller L."/>
            <person name="Melo W.G.P."/>
            <person name="Pinto-Tomas A.A."/>
            <person name="Schmitz A."/>
            <person name="Wendt-Pienkowski E."/>
            <person name="Wildman S."/>
            <person name="Zhao M."/>
            <person name="Zhang F."/>
            <person name="Bugni T.S."/>
            <person name="Andes D.R."/>
            <person name="Pupo M.T."/>
            <person name="Currie C.R."/>
        </authorList>
    </citation>
    <scope>NUCLEOTIDE SEQUENCE [LARGE SCALE GENOMIC DNA]</scope>
    <source>
        <strain evidence="1 2">SID5840</strain>
    </source>
</reference>
<dbReference type="Proteomes" id="UP000467124">
    <property type="component" value="Unassembled WGS sequence"/>
</dbReference>
<name>A0A7K2IQR1_9ACTN</name>
<proteinExistence type="predicted"/>
<dbReference type="InterPro" id="IPR046175">
    <property type="entry name" value="DUF6177"/>
</dbReference>
<evidence type="ECO:0000313" key="1">
    <source>
        <dbReference type="EMBL" id="MYR32263.1"/>
    </source>
</evidence>
<dbReference type="EMBL" id="WWHY01000001">
    <property type="protein sequence ID" value="MYR32263.1"/>
    <property type="molecule type" value="Genomic_DNA"/>
</dbReference>
<dbReference type="AlphaFoldDB" id="A0A7K2IQR1"/>
<evidence type="ECO:0000313" key="2">
    <source>
        <dbReference type="Proteomes" id="UP000467124"/>
    </source>
</evidence>
<accession>A0A7K2IQR1</accession>
<dbReference type="Pfam" id="PF19674">
    <property type="entry name" value="DUF6177"/>
    <property type="match status" value="1"/>
</dbReference>